<keyword evidence="4" id="KW-0732">Signal</keyword>
<evidence type="ECO:0000256" key="4">
    <source>
        <dbReference type="SAM" id="SignalP"/>
    </source>
</evidence>
<dbReference type="AlphaFoldDB" id="A0AA96WVE5"/>
<dbReference type="Gene3D" id="1.25.40.10">
    <property type="entry name" value="Tetratricopeptide repeat domain"/>
    <property type="match status" value="5"/>
</dbReference>
<protein>
    <submittedName>
        <fullName evidence="5">Tetratricopeptide repeat protein</fullName>
    </submittedName>
</protein>
<proteinExistence type="predicted"/>
<feature type="repeat" description="TPR" evidence="3">
    <location>
        <begin position="66"/>
        <end position="99"/>
    </location>
</feature>
<evidence type="ECO:0000256" key="3">
    <source>
        <dbReference type="PROSITE-ProRule" id="PRU00339"/>
    </source>
</evidence>
<keyword evidence="2 3" id="KW-0802">TPR repeat</keyword>
<keyword evidence="1" id="KW-0677">Repeat</keyword>
<gene>
    <name evidence="5" type="ORF">Q2T42_24190</name>
</gene>
<dbReference type="InterPro" id="IPR011990">
    <property type="entry name" value="TPR-like_helical_dom_sf"/>
</dbReference>
<dbReference type="RefSeq" id="WP_316426768.1">
    <property type="nucleotide sequence ID" value="NZ_CP130144.1"/>
</dbReference>
<feature type="chain" id="PRO_5041641526" evidence="4">
    <location>
        <begin position="20"/>
        <end position="752"/>
    </location>
</feature>
<dbReference type="InterPro" id="IPR051685">
    <property type="entry name" value="Ycf3/AcsC/BcsC/TPR_MFPF"/>
</dbReference>
<dbReference type="SUPFAM" id="SSF48452">
    <property type="entry name" value="TPR-like"/>
    <property type="match status" value="3"/>
</dbReference>
<dbReference type="EMBL" id="CP130144">
    <property type="protein sequence ID" value="WNZ44899.1"/>
    <property type="molecule type" value="Genomic_DNA"/>
</dbReference>
<dbReference type="Pfam" id="PF14559">
    <property type="entry name" value="TPR_19"/>
    <property type="match status" value="1"/>
</dbReference>
<sequence length="752" mass="84050">MKSIAIALSLGMIWSPTLALSQEVAVTRSNIVPSEIRQGYALLKKGWVNDAIRVFQSAIERHPDSIEARLGLAIGYRRAGQDENAWNAYQQVLARDPNNQLALKTVGILGGFRPQWQVKGIEALTAYLAQAPNDIEARAQRAVLLGYQNRFAEALAEYEQALQGSVPPEVLLNAAQTYTYAGDEQRGLALFEQYRSRGRAIQGNAAIAYARALSETGNAPQAIRVLEAQPDSIQMRSELAQAYVANQQPTQAIAVLELLRDRPEARLPLARALNQIGKQSNRPEFQAQSAELYLQALNQSSSPSPALVRETADVLSGIPQERQTALQLYRQFVAQEPNNQALIVQQLALEKQLGTLPRQAIRQQLKPILQPLPTEPVQRFAIARALVRMEPEPEFFSAYQELAQTTPNEPFLQFRLAQLLIQRNQIDEAQTAIAQYQATPAGKRDRTSELLLAEIDRRQGNLNGAANRYEGLMNESSDLQAGAMRGLAGIRIAQFRYGEALALYDQLLTRTPDDPLLQLERTAIAYQARKVSEPQAERVLDQFLATRPSDSPEQLYTLVGVLPARERREPLYNELIEADPSNVPVQVKLIQVLADRNPRSARIKANQLIAKARQADPDDLSLLMLKGRLEQTLGNLDRAEESYQAILKLQPENLDALTNLGGVSFQKRDFETATRLYDQALSINPENVGVRRSIAELAVAQGMPFAAMDQLEQLKIEQAEQGTTDLELDQRIQKLQEDMLRQRGFQPPWERY</sequence>
<evidence type="ECO:0000313" key="5">
    <source>
        <dbReference type="EMBL" id="WNZ44899.1"/>
    </source>
</evidence>
<feature type="signal peptide" evidence="4">
    <location>
        <begin position="1"/>
        <end position="19"/>
    </location>
</feature>
<dbReference type="InterPro" id="IPR019734">
    <property type="entry name" value="TPR_rpt"/>
</dbReference>
<dbReference type="PANTHER" id="PTHR44943:SF8">
    <property type="entry name" value="TPR REPEAT-CONTAINING PROTEIN MJ0263"/>
    <property type="match status" value="1"/>
</dbReference>
<name>A0AA96WVE5_LEPBY</name>
<dbReference type="PANTHER" id="PTHR44943">
    <property type="entry name" value="CELLULOSE SYNTHASE OPERON PROTEIN C"/>
    <property type="match status" value="1"/>
</dbReference>
<dbReference type="PROSITE" id="PS50293">
    <property type="entry name" value="TPR_REGION"/>
    <property type="match status" value="1"/>
</dbReference>
<accession>A0AA96WVE5</accession>
<reference evidence="5" key="1">
    <citation type="journal article" date="2023" name="Plants (Basel)">
        <title>Genomic Analysis of Leptolyngbya boryana CZ1 Reveals Efficient Carbon Fixation Modules.</title>
        <authorList>
            <person name="Bai X."/>
            <person name="Wang H."/>
            <person name="Cheng W."/>
            <person name="Wang J."/>
            <person name="Ma M."/>
            <person name="Hu H."/>
            <person name="Song Z."/>
            <person name="Ma H."/>
            <person name="Fan Y."/>
            <person name="Du C."/>
            <person name="Xu J."/>
        </authorList>
    </citation>
    <scope>NUCLEOTIDE SEQUENCE</scope>
    <source>
        <strain evidence="5">CZ1</strain>
    </source>
</reference>
<feature type="repeat" description="TPR" evidence="3">
    <location>
        <begin position="654"/>
        <end position="687"/>
    </location>
</feature>
<dbReference type="PROSITE" id="PS50005">
    <property type="entry name" value="TPR"/>
    <property type="match status" value="3"/>
</dbReference>
<evidence type="ECO:0000256" key="1">
    <source>
        <dbReference type="ARBA" id="ARBA00022737"/>
    </source>
</evidence>
<organism evidence="5">
    <name type="scientific">Leptolyngbya boryana CZ1</name>
    <dbReference type="NCBI Taxonomy" id="3060204"/>
    <lineage>
        <taxon>Bacteria</taxon>
        <taxon>Bacillati</taxon>
        <taxon>Cyanobacteriota</taxon>
        <taxon>Cyanophyceae</taxon>
        <taxon>Leptolyngbyales</taxon>
        <taxon>Leptolyngbyaceae</taxon>
        <taxon>Leptolyngbya group</taxon>
        <taxon>Leptolyngbya</taxon>
    </lineage>
</organism>
<feature type="repeat" description="TPR" evidence="3">
    <location>
        <begin position="620"/>
        <end position="653"/>
    </location>
</feature>
<dbReference type="Pfam" id="PF13432">
    <property type="entry name" value="TPR_16"/>
    <property type="match status" value="2"/>
</dbReference>
<dbReference type="SMART" id="SM00028">
    <property type="entry name" value="TPR"/>
    <property type="match status" value="6"/>
</dbReference>
<reference evidence="5" key="2">
    <citation type="submission" date="2023-07" db="EMBL/GenBank/DDBJ databases">
        <authorList>
            <person name="Bai X.-H."/>
            <person name="Wang H.-H."/>
            <person name="Wang J."/>
            <person name="Ma M.-Y."/>
            <person name="Hu H.-H."/>
            <person name="Song Z.-L."/>
            <person name="Ma H.-G."/>
            <person name="Fan Y."/>
            <person name="Du C.-Y."/>
            <person name="Xu J.-C."/>
        </authorList>
    </citation>
    <scope>NUCLEOTIDE SEQUENCE</scope>
    <source>
        <strain evidence="5">CZ1</strain>
    </source>
</reference>
<evidence type="ECO:0000256" key="2">
    <source>
        <dbReference type="ARBA" id="ARBA00022803"/>
    </source>
</evidence>